<evidence type="ECO:0000256" key="1">
    <source>
        <dbReference type="SAM" id="Phobius"/>
    </source>
</evidence>
<proteinExistence type="predicted"/>
<dbReference type="Proteomes" id="UP000823749">
    <property type="component" value="Chromosome 5"/>
</dbReference>
<comment type="caution">
    <text evidence="2">The sequence shown here is derived from an EMBL/GenBank/DDBJ whole genome shotgun (WGS) entry which is preliminary data.</text>
</comment>
<protein>
    <submittedName>
        <fullName evidence="2">Uncharacterized protein</fullName>
    </submittedName>
</protein>
<keyword evidence="1" id="KW-0812">Transmembrane</keyword>
<name>A0AAV6K5Y6_9ERIC</name>
<evidence type="ECO:0000313" key="3">
    <source>
        <dbReference type="Proteomes" id="UP000823749"/>
    </source>
</evidence>
<evidence type="ECO:0000313" key="2">
    <source>
        <dbReference type="EMBL" id="KAG5547883.1"/>
    </source>
</evidence>
<gene>
    <name evidence="2" type="ORF">RHGRI_013533</name>
</gene>
<feature type="transmembrane region" description="Helical" evidence="1">
    <location>
        <begin position="15"/>
        <end position="35"/>
    </location>
</feature>
<dbReference type="AlphaFoldDB" id="A0AAV6K5Y6"/>
<organism evidence="2 3">
    <name type="scientific">Rhododendron griersonianum</name>
    <dbReference type="NCBI Taxonomy" id="479676"/>
    <lineage>
        <taxon>Eukaryota</taxon>
        <taxon>Viridiplantae</taxon>
        <taxon>Streptophyta</taxon>
        <taxon>Embryophyta</taxon>
        <taxon>Tracheophyta</taxon>
        <taxon>Spermatophyta</taxon>
        <taxon>Magnoliopsida</taxon>
        <taxon>eudicotyledons</taxon>
        <taxon>Gunneridae</taxon>
        <taxon>Pentapetalae</taxon>
        <taxon>asterids</taxon>
        <taxon>Ericales</taxon>
        <taxon>Ericaceae</taxon>
        <taxon>Ericoideae</taxon>
        <taxon>Rhodoreae</taxon>
        <taxon>Rhododendron</taxon>
    </lineage>
</organism>
<sequence length="115" mass="12785">MGSGGKRFEEDLEDYFLYTGAGISVEVSSLAYFVINGAWDKDSRRGATAWVQDRVPGEALYQTAVCDASSATMVEIRAGLLLHEWAVNRQLVNVCVRTDFLVFDSLFVVFFFLSA</sequence>
<keyword evidence="1" id="KW-1133">Transmembrane helix</keyword>
<reference evidence="2" key="1">
    <citation type="submission" date="2020-08" db="EMBL/GenBank/DDBJ databases">
        <title>Plant Genome Project.</title>
        <authorList>
            <person name="Zhang R.-G."/>
        </authorList>
    </citation>
    <scope>NUCLEOTIDE SEQUENCE</scope>
    <source>
        <strain evidence="2">WSP0</strain>
        <tissue evidence="2">Leaf</tissue>
    </source>
</reference>
<dbReference type="EMBL" id="JACTNZ010000005">
    <property type="protein sequence ID" value="KAG5547883.1"/>
    <property type="molecule type" value="Genomic_DNA"/>
</dbReference>
<keyword evidence="1" id="KW-0472">Membrane</keyword>
<accession>A0AAV6K5Y6</accession>
<keyword evidence="3" id="KW-1185">Reference proteome</keyword>